<keyword evidence="4" id="KW-1185">Reference proteome</keyword>
<dbReference type="Proteomes" id="UP000298213">
    <property type="component" value="Unassembled WGS sequence"/>
</dbReference>
<gene>
    <name evidence="3" type="ORF">E2493_18100</name>
</gene>
<dbReference type="OrthoDB" id="10013567at2"/>
<organism evidence="3 4">
    <name type="scientific">Sphingomonas parva</name>
    <dbReference type="NCBI Taxonomy" id="2555898"/>
    <lineage>
        <taxon>Bacteria</taxon>
        <taxon>Pseudomonadati</taxon>
        <taxon>Pseudomonadota</taxon>
        <taxon>Alphaproteobacteria</taxon>
        <taxon>Sphingomonadales</taxon>
        <taxon>Sphingomonadaceae</taxon>
        <taxon>Sphingomonas</taxon>
    </lineage>
</organism>
<evidence type="ECO:0008006" key="5">
    <source>
        <dbReference type="Google" id="ProtNLM"/>
    </source>
</evidence>
<dbReference type="PROSITE" id="PS51257">
    <property type="entry name" value="PROKAR_LIPOPROTEIN"/>
    <property type="match status" value="1"/>
</dbReference>
<sequence>MKFMLKAAVGASLLALAACGGQGDDSLGDNVADNADAVADNMEAAADNMSNETAADALEENAEAIRENGQEQEEAIDDADVKANQQ</sequence>
<evidence type="ECO:0000256" key="1">
    <source>
        <dbReference type="SAM" id="MobiDB-lite"/>
    </source>
</evidence>
<accession>A0A4Y8ZLI0</accession>
<dbReference type="AlphaFoldDB" id="A0A4Y8ZLI0"/>
<comment type="caution">
    <text evidence="3">The sequence shown here is derived from an EMBL/GenBank/DDBJ whole genome shotgun (WGS) entry which is preliminary data.</text>
</comment>
<reference evidence="3 4" key="1">
    <citation type="submission" date="2019-03" db="EMBL/GenBank/DDBJ databases">
        <title>Genome sequence of Sphingomonas sp. 17J27-24.</title>
        <authorList>
            <person name="Kim M."/>
            <person name="Maeng S."/>
            <person name="Sathiyaraj S."/>
        </authorList>
    </citation>
    <scope>NUCLEOTIDE SEQUENCE [LARGE SCALE GENOMIC DNA]</scope>
    <source>
        <strain evidence="3 4">17J27-24</strain>
    </source>
</reference>
<dbReference type="RefSeq" id="WP_135089738.1">
    <property type="nucleotide sequence ID" value="NZ_SPDV01000048.1"/>
</dbReference>
<proteinExistence type="predicted"/>
<name>A0A4Y8ZLI0_9SPHN</name>
<feature type="chain" id="PRO_5021241073" description="Circumsporozoite protein" evidence="2">
    <location>
        <begin position="18"/>
        <end position="86"/>
    </location>
</feature>
<evidence type="ECO:0000256" key="2">
    <source>
        <dbReference type="SAM" id="SignalP"/>
    </source>
</evidence>
<evidence type="ECO:0000313" key="4">
    <source>
        <dbReference type="Proteomes" id="UP000298213"/>
    </source>
</evidence>
<feature type="signal peptide" evidence="2">
    <location>
        <begin position="1"/>
        <end position="17"/>
    </location>
</feature>
<protein>
    <recommendedName>
        <fullName evidence="5">Circumsporozoite protein</fullName>
    </recommendedName>
</protein>
<evidence type="ECO:0000313" key="3">
    <source>
        <dbReference type="EMBL" id="TFI56858.1"/>
    </source>
</evidence>
<feature type="region of interest" description="Disordered" evidence="1">
    <location>
        <begin position="65"/>
        <end position="86"/>
    </location>
</feature>
<dbReference type="EMBL" id="SPDV01000048">
    <property type="protein sequence ID" value="TFI56858.1"/>
    <property type="molecule type" value="Genomic_DNA"/>
</dbReference>
<keyword evidence="2" id="KW-0732">Signal</keyword>